<keyword evidence="3" id="KW-1185">Reference proteome</keyword>
<organism evidence="2 3">
    <name type="scientific">Elysia crispata</name>
    <name type="common">lettuce slug</name>
    <dbReference type="NCBI Taxonomy" id="231223"/>
    <lineage>
        <taxon>Eukaryota</taxon>
        <taxon>Metazoa</taxon>
        <taxon>Spiralia</taxon>
        <taxon>Lophotrochozoa</taxon>
        <taxon>Mollusca</taxon>
        <taxon>Gastropoda</taxon>
        <taxon>Heterobranchia</taxon>
        <taxon>Euthyneura</taxon>
        <taxon>Panpulmonata</taxon>
        <taxon>Sacoglossa</taxon>
        <taxon>Placobranchoidea</taxon>
        <taxon>Plakobranchidae</taxon>
        <taxon>Elysia</taxon>
    </lineage>
</organism>
<dbReference type="AlphaFoldDB" id="A0AAE0XV97"/>
<proteinExistence type="predicted"/>
<protein>
    <submittedName>
        <fullName evidence="2">Uncharacterized protein</fullName>
    </submittedName>
</protein>
<comment type="caution">
    <text evidence="2">The sequence shown here is derived from an EMBL/GenBank/DDBJ whole genome shotgun (WGS) entry which is preliminary data.</text>
</comment>
<feature type="compositionally biased region" description="Basic and acidic residues" evidence="1">
    <location>
        <begin position="36"/>
        <end position="54"/>
    </location>
</feature>
<evidence type="ECO:0000313" key="2">
    <source>
        <dbReference type="EMBL" id="KAK3714361.1"/>
    </source>
</evidence>
<feature type="region of interest" description="Disordered" evidence="1">
    <location>
        <begin position="1"/>
        <end position="58"/>
    </location>
</feature>
<sequence>MRNNTSKLNRTSDLDHLGKVGQDRDQWLAPTVSDKTQTRPDGISRDPDNERSVGEDEITAPEILILSLKCRRARESASPGGDNGPWTGRFVTGSDESRLSCPGLCDLALGSSMGNQKRR</sequence>
<accession>A0AAE0XV97</accession>
<dbReference type="EMBL" id="JAWDGP010007536">
    <property type="protein sequence ID" value="KAK3714361.1"/>
    <property type="molecule type" value="Genomic_DNA"/>
</dbReference>
<reference evidence="2" key="1">
    <citation type="journal article" date="2023" name="G3 (Bethesda)">
        <title>A reference genome for the long-term kleptoplast-retaining sea slug Elysia crispata morphotype clarki.</title>
        <authorList>
            <person name="Eastman K.E."/>
            <person name="Pendleton A.L."/>
            <person name="Shaikh M.A."/>
            <person name="Suttiyut T."/>
            <person name="Ogas R."/>
            <person name="Tomko P."/>
            <person name="Gavelis G."/>
            <person name="Widhalm J.R."/>
            <person name="Wisecaver J.H."/>
        </authorList>
    </citation>
    <scope>NUCLEOTIDE SEQUENCE</scope>
    <source>
        <strain evidence="2">ECLA1</strain>
    </source>
</reference>
<evidence type="ECO:0000313" key="3">
    <source>
        <dbReference type="Proteomes" id="UP001283361"/>
    </source>
</evidence>
<dbReference type="Proteomes" id="UP001283361">
    <property type="component" value="Unassembled WGS sequence"/>
</dbReference>
<gene>
    <name evidence="2" type="ORF">RRG08_017200</name>
</gene>
<name>A0AAE0XV97_9GAST</name>
<evidence type="ECO:0000256" key="1">
    <source>
        <dbReference type="SAM" id="MobiDB-lite"/>
    </source>
</evidence>
<feature type="region of interest" description="Disordered" evidence="1">
    <location>
        <begin position="75"/>
        <end position="98"/>
    </location>
</feature>
<feature type="compositionally biased region" description="Basic and acidic residues" evidence="1">
    <location>
        <begin position="10"/>
        <end position="26"/>
    </location>
</feature>